<name>A0ABQ6E3M9_9GAMM</name>
<dbReference type="SUPFAM" id="SSF55729">
    <property type="entry name" value="Acyl-CoA N-acyltransferases (Nat)"/>
    <property type="match status" value="1"/>
</dbReference>
<proteinExistence type="predicted"/>
<organism evidence="2 3">
    <name type="scientific">Psychromonas marina</name>
    <dbReference type="NCBI Taxonomy" id="88364"/>
    <lineage>
        <taxon>Bacteria</taxon>
        <taxon>Pseudomonadati</taxon>
        <taxon>Pseudomonadota</taxon>
        <taxon>Gammaproteobacteria</taxon>
        <taxon>Alteromonadales</taxon>
        <taxon>Psychromonadaceae</taxon>
        <taxon>Psychromonas</taxon>
    </lineage>
</organism>
<gene>
    <name evidence="2" type="ORF">GCM10007916_31290</name>
</gene>
<dbReference type="InterPro" id="IPR000182">
    <property type="entry name" value="GNAT_dom"/>
</dbReference>
<dbReference type="RefSeq" id="WP_284205155.1">
    <property type="nucleotide sequence ID" value="NZ_BSPQ01000018.1"/>
</dbReference>
<dbReference type="PANTHER" id="PTHR43415:SF5">
    <property type="entry name" value="ACETYLTRANSFERASE"/>
    <property type="match status" value="1"/>
</dbReference>
<dbReference type="PROSITE" id="PS51186">
    <property type="entry name" value="GNAT"/>
    <property type="match status" value="1"/>
</dbReference>
<protein>
    <submittedName>
        <fullName evidence="2">N-acetyltransferase</fullName>
    </submittedName>
</protein>
<feature type="domain" description="N-acetyltransferase" evidence="1">
    <location>
        <begin position="1"/>
        <end position="159"/>
    </location>
</feature>
<evidence type="ECO:0000259" key="1">
    <source>
        <dbReference type="PROSITE" id="PS51186"/>
    </source>
</evidence>
<sequence>MALVTFTDKDFKQLIDWISCDELNYLWAGPTYSYPLTVQQITTHCDQPEVFPFLFQVSGRNAGFIELYRVADDHYRICRVFIANEYRGHGLSKQMMANIIVKAQVKFNCKLLSLAVFEHNIVAKNCYLALGFDVVDTEIGTRVYKEKSWNLVRMQKQLLGQP</sequence>
<dbReference type="EMBL" id="BSPQ01000018">
    <property type="protein sequence ID" value="GLS92059.1"/>
    <property type="molecule type" value="Genomic_DNA"/>
</dbReference>
<evidence type="ECO:0000313" key="3">
    <source>
        <dbReference type="Proteomes" id="UP001157353"/>
    </source>
</evidence>
<comment type="caution">
    <text evidence="2">The sequence shown here is derived from an EMBL/GenBank/DDBJ whole genome shotgun (WGS) entry which is preliminary data.</text>
</comment>
<keyword evidence="3" id="KW-1185">Reference proteome</keyword>
<dbReference type="Proteomes" id="UP001157353">
    <property type="component" value="Unassembled WGS sequence"/>
</dbReference>
<dbReference type="InterPro" id="IPR016181">
    <property type="entry name" value="Acyl_CoA_acyltransferase"/>
</dbReference>
<dbReference type="CDD" id="cd04301">
    <property type="entry name" value="NAT_SF"/>
    <property type="match status" value="1"/>
</dbReference>
<dbReference type="PANTHER" id="PTHR43415">
    <property type="entry name" value="SPERMIDINE N(1)-ACETYLTRANSFERASE"/>
    <property type="match status" value="1"/>
</dbReference>
<reference evidence="3" key="1">
    <citation type="journal article" date="2019" name="Int. J. Syst. Evol. Microbiol.">
        <title>The Global Catalogue of Microorganisms (GCM) 10K type strain sequencing project: providing services to taxonomists for standard genome sequencing and annotation.</title>
        <authorList>
            <consortium name="The Broad Institute Genomics Platform"/>
            <consortium name="The Broad Institute Genome Sequencing Center for Infectious Disease"/>
            <person name="Wu L."/>
            <person name="Ma J."/>
        </authorList>
    </citation>
    <scope>NUCLEOTIDE SEQUENCE [LARGE SCALE GENOMIC DNA]</scope>
    <source>
        <strain evidence="3">NBRC 103166</strain>
    </source>
</reference>
<dbReference type="Gene3D" id="3.40.630.30">
    <property type="match status" value="1"/>
</dbReference>
<accession>A0ABQ6E3M9</accession>
<evidence type="ECO:0000313" key="2">
    <source>
        <dbReference type="EMBL" id="GLS92059.1"/>
    </source>
</evidence>
<dbReference type="Pfam" id="PF00583">
    <property type="entry name" value="Acetyltransf_1"/>
    <property type="match status" value="1"/>
</dbReference>